<dbReference type="EMBL" id="AFYH01090203">
    <property type="status" value="NOT_ANNOTATED_CDS"/>
    <property type="molecule type" value="Genomic_DNA"/>
</dbReference>
<sequence length="42" mass="4817">SCGFMQGFVVLSHFHTDNSGHTCIKSHTHTHTHTHCIWHPYS</sequence>
<dbReference type="Proteomes" id="UP000008672">
    <property type="component" value="Unassembled WGS sequence"/>
</dbReference>
<evidence type="ECO:0000313" key="2">
    <source>
        <dbReference type="Proteomes" id="UP000008672"/>
    </source>
</evidence>
<dbReference type="HOGENOM" id="CLU_3263111_0_0_1"/>
<organism evidence="1 2">
    <name type="scientific">Latimeria chalumnae</name>
    <name type="common">Coelacanth</name>
    <dbReference type="NCBI Taxonomy" id="7897"/>
    <lineage>
        <taxon>Eukaryota</taxon>
        <taxon>Metazoa</taxon>
        <taxon>Chordata</taxon>
        <taxon>Craniata</taxon>
        <taxon>Vertebrata</taxon>
        <taxon>Euteleostomi</taxon>
        <taxon>Coelacanthiformes</taxon>
        <taxon>Coelacanthidae</taxon>
        <taxon>Latimeria</taxon>
    </lineage>
</organism>
<protein>
    <submittedName>
        <fullName evidence="1">Uncharacterized protein</fullName>
    </submittedName>
</protein>
<proteinExistence type="predicted"/>
<keyword evidence="2" id="KW-1185">Reference proteome</keyword>
<reference evidence="2" key="1">
    <citation type="submission" date="2011-08" db="EMBL/GenBank/DDBJ databases">
        <title>The draft genome of Latimeria chalumnae.</title>
        <authorList>
            <person name="Di Palma F."/>
            <person name="Alfoldi J."/>
            <person name="Johnson J."/>
            <person name="Berlin A."/>
            <person name="Gnerre S."/>
            <person name="Jaffe D."/>
            <person name="MacCallum I."/>
            <person name="Young S."/>
            <person name="Walker B.J."/>
            <person name="Lander E."/>
            <person name="Lindblad-Toh K."/>
        </authorList>
    </citation>
    <scope>NUCLEOTIDE SEQUENCE [LARGE SCALE GENOMIC DNA]</scope>
    <source>
        <strain evidence="2">Wild caught</strain>
    </source>
</reference>
<name>H3B308_LATCH</name>
<evidence type="ECO:0000313" key="1">
    <source>
        <dbReference type="Ensembl" id="ENSLACP00000016279.1"/>
    </source>
</evidence>
<accession>H3B308</accession>
<reference evidence="1" key="3">
    <citation type="submission" date="2025-09" db="UniProtKB">
        <authorList>
            <consortium name="Ensembl"/>
        </authorList>
    </citation>
    <scope>IDENTIFICATION</scope>
</reference>
<reference evidence="1" key="2">
    <citation type="submission" date="2025-08" db="UniProtKB">
        <authorList>
            <consortium name="Ensembl"/>
        </authorList>
    </citation>
    <scope>IDENTIFICATION</scope>
</reference>
<dbReference type="Ensembl" id="ENSLACT00000016393.1">
    <property type="protein sequence ID" value="ENSLACP00000016279.1"/>
    <property type="gene ID" value="ENSLACG00000014342.1"/>
</dbReference>
<dbReference type="InParanoid" id="H3B308"/>
<dbReference type="AlphaFoldDB" id="H3B308"/>